<evidence type="ECO:0000256" key="1">
    <source>
        <dbReference type="ARBA" id="ARBA00004167"/>
    </source>
</evidence>
<evidence type="ECO:0000256" key="3">
    <source>
        <dbReference type="ARBA" id="ARBA00022692"/>
    </source>
</evidence>
<feature type="transmembrane region" description="Helical" evidence="6">
    <location>
        <begin position="12"/>
        <end position="30"/>
    </location>
</feature>
<dbReference type="EMBL" id="CM035443">
    <property type="protein sequence ID" value="KAH7278536.1"/>
    <property type="molecule type" value="Genomic_DNA"/>
</dbReference>
<evidence type="ECO:0000256" key="6">
    <source>
        <dbReference type="SAM" id="Phobius"/>
    </source>
</evidence>
<keyword evidence="5 6" id="KW-0472">Membrane</keyword>
<keyword evidence="4 6" id="KW-1133">Transmembrane helix</keyword>
<evidence type="ECO:0000256" key="5">
    <source>
        <dbReference type="ARBA" id="ARBA00023136"/>
    </source>
</evidence>
<dbReference type="GO" id="GO:0012505">
    <property type="term" value="C:endomembrane system"/>
    <property type="evidence" value="ECO:0007669"/>
    <property type="project" value="UniProtKB-SubCell"/>
</dbReference>
<dbReference type="Pfam" id="PF21729">
    <property type="entry name" value="IRX15_IRX15L_GXM"/>
    <property type="match status" value="1"/>
</dbReference>
<evidence type="ECO:0000313" key="7">
    <source>
        <dbReference type="EMBL" id="KAH7278536.1"/>
    </source>
</evidence>
<protein>
    <recommendedName>
        <fullName evidence="9">Polysaccharide biosynthesis domain-containing protein</fullName>
    </recommendedName>
</protein>
<gene>
    <name evidence="7" type="ORF">KP509_38G045400</name>
</gene>
<dbReference type="GO" id="GO:0016020">
    <property type="term" value="C:membrane"/>
    <property type="evidence" value="ECO:0007669"/>
    <property type="project" value="UniProtKB-SubCell"/>
</dbReference>
<dbReference type="OMA" id="CAKYRVH"/>
<dbReference type="PANTHER" id="PTHR31444">
    <property type="entry name" value="OS11G0490100 PROTEIN"/>
    <property type="match status" value="1"/>
</dbReference>
<evidence type="ECO:0000256" key="4">
    <source>
        <dbReference type="ARBA" id="ARBA00022989"/>
    </source>
</evidence>
<dbReference type="InterPro" id="IPR006514">
    <property type="entry name" value="IRX15/GXM/AGM"/>
</dbReference>
<comment type="caution">
    <text evidence="7">The sequence shown here is derived from an EMBL/GenBank/DDBJ whole genome shotgun (WGS) entry which is preliminary data.</text>
</comment>
<dbReference type="Proteomes" id="UP000825935">
    <property type="component" value="Chromosome 38"/>
</dbReference>
<keyword evidence="3 6" id="KW-0812">Transmembrane</keyword>
<dbReference type="AlphaFoldDB" id="A0A8T2Q4H3"/>
<evidence type="ECO:0008006" key="9">
    <source>
        <dbReference type="Google" id="ProtNLM"/>
    </source>
</evidence>
<comment type="subcellular location">
    <subcellularLocation>
        <location evidence="2">Endomembrane system</location>
    </subcellularLocation>
    <subcellularLocation>
        <location evidence="1">Membrane</location>
        <topology evidence="1">Single-pass membrane protein</topology>
    </subcellularLocation>
</comment>
<accession>A0A8T2Q4H3</accession>
<dbReference type="GO" id="GO:0045492">
    <property type="term" value="P:xylan biosynthetic process"/>
    <property type="evidence" value="ECO:0007669"/>
    <property type="project" value="InterPro"/>
</dbReference>
<dbReference type="OrthoDB" id="1896682at2759"/>
<evidence type="ECO:0000256" key="2">
    <source>
        <dbReference type="ARBA" id="ARBA00004308"/>
    </source>
</evidence>
<keyword evidence="8" id="KW-1185">Reference proteome</keyword>
<dbReference type="NCBIfam" id="TIGR01627">
    <property type="entry name" value="A_thal_3515"/>
    <property type="match status" value="1"/>
</dbReference>
<name>A0A8T2Q4H3_CERRI</name>
<evidence type="ECO:0000313" key="8">
    <source>
        <dbReference type="Proteomes" id="UP000825935"/>
    </source>
</evidence>
<organism evidence="7 8">
    <name type="scientific">Ceratopteris richardii</name>
    <name type="common">Triangle waterfern</name>
    <dbReference type="NCBI Taxonomy" id="49495"/>
    <lineage>
        <taxon>Eukaryota</taxon>
        <taxon>Viridiplantae</taxon>
        <taxon>Streptophyta</taxon>
        <taxon>Embryophyta</taxon>
        <taxon>Tracheophyta</taxon>
        <taxon>Polypodiopsida</taxon>
        <taxon>Polypodiidae</taxon>
        <taxon>Polypodiales</taxon>
        <taxon>Pteridineae</taxon>
        <taxon>Pteridaceae</taxon>
        <taxon>Parkerioideae</taxon>
        <taxon>Ceratopteris</taxon>
    </lineage>
</organism>
<proteinExistence type="predicted"/>
<reference evidence="7" key="1">
    <citation type="submission" date="2021-08" db="EMBL/GenBank/DDBJ databases">
        <title>WGS assembly of Ceratopteris richardii.</title>
        <authorList>
            <person name="Marchant D.B."/>
            <person name="Chen G."/>
            <person name="Jenkins J."/>
            <person name="Shu S."/>
            <person name="Leebens-Mack J."/>
            <person name="Grimwood J."/>
            <person name="Schmutz J."/>
            <person name="Soltis P."/>
            <person name="Soltis D."/>
            <person name="Chen Z.-H."/>
        </authorList>
    </citation>
    <scope>NUCLEOTIDE SEQUENCE</scope>
    <source>
        <strain evidence="7">Whitten #5841</strain>
        <tissue evidence="7">Leaf</tissue>
    </source>
</reference>
<sequence>MAFSHFIIREQIGRFWPFFVLLFLGIVYLIHVDFSMSRRMLSPTDARKLQSYVASPYIQHSSDRKHLPYPVMLALVHYATTSTTPQQNREEIIITANILSQKAPCNFLIFGLGYDSLLWQTLNYGGNTVFLEEDANWIAEVEKSNPEIRAIHVHYSTLVSDADNLLAYARQEKRICSPEVDLRSSKCKLAMTALPEKIYDEKWDVVMIDAPRGYFEEAPGRMSAIFSAAVIAKGRNKKESTHILLHDIDRSVEKTFSMEFFCFKNLVEGTGKLWHFQIYGDGESRSSEFCRSVPVAASLAPSSN</sequence>